<accession>A0ABN0ZQB6</accession>
<dbReference type="Pfam" id="PF14280">
    <property type="entry name" value="DUF4365"/>
    <property type="match status" value="1"/>
</dbReference>
<evidence type="ECO:0000313" key="3">
    <source>
        <dbReference type="Proteomes" id="UP001499895"/>
    </source>
</evidence>
<evidence type="ECO:0000313" key="2">
    <source>
        <dbReference type="EMBL" id="GAA0455481.1"/>
    </source>
</evidence>
<name>A0ABN0ZQB6_9ACTN</name>
<evidence type="ECO:0000259" key="1">
    <source>
        <dbReference type="Pfam" id="PF14280"/>
    </source>
</evidence>
<dbReference type="Proteomes" id="UP001499895">
    <property type="component" value="Unassembled WGS sequence"/>
</dbReference>
<dbReference type="RefSeq" id="WP_344088339.1">
    <property type="nucleotide sequence ID" value="NZ_BAAAHB010000012.1"/>
</dbReference>
<reference evidence="2 3" key="1">
    <citation type="journal article" date="2019" name="Int. J. Syst. Evol. Microbiol.">
        <title>The Global Catalogue of Microorganisms (GCM) 10K type strain sequencing project: providing services to taxonomists for standard genome sequencing and annotation.</title>
        <authorList>
            <consortium name="The Broad Institute Genomics Platform"/>
            <consortium name="The Broad Institute Genome Sequencing Center for Infectious Disease"/>
            <person name="Wu L."/>
            <person name="Ma J."/>
        </authorList>
    </citation>
    <scope>NUCLEOTIDE SEQUENCE [LARGE SCALE GENOMIC DNA]</scope>
    <source>
        <strain evidence="2 3">JCM 10649</strain>
    </source>
</reference>
<protein>
    <recommendedName>
        <fullName evidence="1">DUF4365 domain-containing protein</fullName>
    </recommendedName>
</protein>
<dbReference type="InterPro" id="IPR025375">
    <property type="entry name" value="DUF4365"/>
</dbReference>
<proteinExistence type="predicted"/>
<gene>
    <name evidence="2" type="ORF">GCM10009544_17780</name>
</gene>
<feature type="domain" description="DUF4365" evidence="1">
    <location>
        <begin position="18"/>
        <end position="172"/>
    </location>
</feature>
<sequence>MSEEVFRRGGIPADAHKERASYHALALLANSAGCYLSSPELDYDCLDVTVIASGPRRVRRCRFDVQLKASSSRHTVRQYVNGDFSIRLPADQYEELRAVGVVPMRLVVLILPPGTDIPQFKTEPKSLRLDGIMLWSDPDGWPALAAGQRYGTVRLPRENEFTTEYIRSLMKILSDGGGQ</sequence>
<dbReference type="EMBL" id="BAAAHB010000012">
    <property type="protein sequence ID" value="GAA0455481.1"/>
    <property type="molecule type" value="Genomic_DNA"/>
</dbReference>
<organism evidence="2 3">
    <name type="scientific">Streptomyces stramineus</name>
    <dbReference type="NCBI Taxonomy" id="173861"/>
    <lineage>
        <taxon>Bacteria</taxon>
        <taxon>Bacillati</taxon>
        <taxon>Actinomycetota</taxon>
        <taxon>Actinomycetes</taxon>
        <taxon>Kitasatosporales</taxon>
        <taxon>Streptomycetaceae</taxon>
        <taxon>Streptomyces</taxon>
    </lineage>
</organism>
<comment type="caution">
    <text evidence="2">The sequence shown here is derived from an EMBL/GenBank/DDBJ whole genome shotgun (WGS) entry which is preliminary data.</text>
</comment>
<keyword evidence="3" id="KW-1185">Reference proteome</keyword>